<dbReference type="InParanoid" id="A0A409YEA8"/>
<sequence length="1087" mass="116823">MSADLGLDPSDPLNLLLNTSPNADDDDSAIPPQDWSKYSALWSDNVDPSLLMKPYSSASDVVDYTADLAMDMDFTPSIAIEPSALHQFDPMMMKFASQNLAFGYDDYASSLPPELQQQPGFNFSFSSAALTPNSSFSSASSSSDASPQSFSKERRLSVTSASSSSGASLSPVPESIPSPATGYASDVIQPKEETVQELPAATSSLLHDDPAAELAHRVRQSAGVMLAVPMNGQLSGLVNVANIPSQAKLPIPRLPRHNNSISNSRASPPSSSSSAASTPPPSTPPPASAISTTSIEGAAIQPNGAPAPNQPRPKTSHTTIERRYRTNLNARIQSLRMAVPALRVLEDREGGNGKKIKKNVKGGIMVKGAGIGIIDSEDGSVVDIIDDRGFVDGVKVARKCSKANVLGKAVEYIRVLKKREQRLKAEQAGLKALVQGLVGGPALIREWEKEWRAKFGGEEKDEVEGEDEEGDDEDSEDDDGEDDEEGGRKRKRPKVANPANGAGAKKAAEKKEKKATPSVVVVANEQGLTVAGAPEKRKRGRPRKVLPPPVTSTPVAGASHQDQTMHDQTMPMNTASYPAQQGWGQQAQPQQFLLAVFAVFSFLNSPLTSTFSSSSSAAHHHTGTVLVSNPPLAYSPEITSQFISTASTMSNDWEWKEYVQLFHLFVSLLVLVTFVANWFGLNLGLGMEKVAHRGRRLSVVGLRGASASRVRRAGGSSSASKADWVRLGEEMILEGLSSAYDYLETSTNYFLVDEASSLSLYERFRIYRATISRPSSSTSISSLVTLSLVMHNTTGLFSHFGKMKARSLWNQAKNLSERTVPTRKAQLHEKMVLESMDVDEAARRISMARAAGSNGDDESARSTPLQVLACQVVKERVRTHLATLFVEIVDGASSSSDDGEGDEKKTKEDEWRVTVDASKEMGGEVEAVGRAFERVWKLCISPSSAGLMGMVLDDAELGNEEEEDERDDETREGDVDAEIRALISAIVLYRRAFPGDGATDDVVVGGDETAAGAKEPLSPPPSPTPTIRATATGGGESGREAWLMKLRKALGNRVFESAVGGGLEDARDVVVDLIVDLERRERGAGQW</sequence>
<reference evidence="3 4" key="1">
    <citation type="journal article" date="2018" name="Evol. Lett.">
        <title>Horizontal gene cluster transfer increased hallucinogenic mushroom diversity.</title>
        <authorList>
            <person name="Reynolds H.T."/>
            <person name="Vijayakumar V."/>
            <person name="Gluck-Thaler E."/>
            <person name="Korotkin H.B."/>
            <person name="Matheny P.B."/>
            <person name="Slot J.C."/>
        </authorList>
    </citation>
    <scope>NUCLEOTIDE SEQUENCE [LARGE SCALE GENOMIC DNA]</scope>
    <source>
        <strain evidence="3 4">2629</strain>
    </source>
</reference>
<dbReference type="AlphaFoldDB" id="A0A409YEA8"/>
<evidence type="ECO:0000259" key="2">
    <source>
        <dbReference type="PROSITE" id="PS50888"/>
    </source>
</evidence>
<dbReference type="SMART" id="SM00353">
    <property type="entry name" value="HLH"/>
    <property type="match status" value="1"/>
</dbReference>
<feature type="compositionally biased region" description="Low complexity" evidence="1">
    <location>
        <begin position="495"/>
        <end position="505"/>
    </location>
</feature>
<dbReference type="PROSITE" id="PS50888">
    <property type="entry name" value="BHLH"/>
    <property type="match status" value="1"/>
</dbReference>
<dbReference type="Pfam" id="PF00010">
    <property type="entry name" value="HLH"/>
    <property type="match status" value="1"/>
</dbReference>
<dbReference type="SUPFAM" id="SSF47459">
    <property type="entry name" value="HLH, helix-loop-helix DNA-binding domain"/>
    <property type="match status" value="1"/>
</dbReference>
<feature type="compositionally biased region" description="Low complexity" evidence="1">
    <location>
        <begin position="136"/>
        <end position="150"/>
    </location>
</feature>
<feature type="region of interest" description="Disordered" evidence="1">
    <location>
        <begin position="136"/>
        <end position="184"/>
    </location>
</feature>
<feature type="compositionally biased region" description="Acidic residues" evidence="1">
    <location>
        <begin position="459"/>
        <end position="485"/>
    </location>
</feature>
<name>A0A409YEA8_9AGAR</name>
<evidence type="ECO:0000256" key="1">
    <source>
        <dbReference type="SAM" id="MobiDB-lite"/>
    </source>
</evidence>
<dbReference type="InterPro" id="IPR052099">
    <property type="entry name" value="Regulatory_TF_Diverse"/>
</dbReference>
<dbReference type="Proteomes" id="UP000284842">
    <property type="component" value="Unassembled WGS sequence"/>
</dbReference>
<feature type="compositionally biased region" description="Low complexity" evidence="1">
    <location>
        <begin position="258"/>
        <end position="277"/>
    </location>
</feature>
<evidence type="ECO:0000313" key="3">
    <source>
        <dbReference type="EMBL" id="PPR01359.1"/>
    </source>
</evidence>
<organism evidence="3 4">
    <name type="scientific">Panaeolus cyanescens</name>
    <dbReference type="NCBI Taxonomy" id="181874"/>
    <lineage>
        <taxon>Eukaryota</taxon>
        <taxon>Fungi</taxon>
        <taxon>Dikarya</taxon>
        <taxon>Basidiomycota</taxon>
        <taxon>Agaricomycotina</taxon>
        <taxon>Agaricomycetes</taxon>
        <taxon>Agaricomycetidae</taxon>
        <taxon>Agaricales</taxon>
        <taxon>Agaricineae</taxon>
        <taxon>Galeropsidaceae</taxon>
        <taxon>Panaeolus</taxon>
    </lineage>
</organism>
<evidence type="ECO:0000313" key="4">
    <source>
        <dbReference type="Proteomes" id="UP000284842"/>
    </source>
</evidence>
<dbReference type="InterPro" id="IPR036638">
    <property type="entry name" value="HLH_DNA-bd_sf"/>
</dbReference>
<feature type="compositionally biased region" description="Basic and acidic residues" evidence="1">
    <location>
        <begin position="506"/>
        <end position="515"/>
    </location>
</feature>
<feature type="region of interest" description="Disordered" evidence="1">
    <location>
        <begin position="1010"/>
        <end position="1035"/>
    </location>
</feature>
<gene>
    <name evidence="3" type="ORF">CVT24_006313</name>
</gene>
<feature type="compositionally biased region" description="Low complexity" evidence="1">
    <location>
        <begin position="157"/>
        <end position="175"/>
    </location>
</feature>
<dbReference type="InterPro" id="IPR011598">
    <property type="entry name" value="bHLH_dom"/>
</dbReference>
<feature type="region of interest" description="Disordered" evidence="1">
    <location>
        <begin position="1"/>
        <end position="30"/>
    </location>
</feature>
<keyword evidence="4" id="KW-1185">Reference proteome</keyword>
<dbReference type="PANTHER" id="PTHR47336:SF2">
    <property type="entry name" value="TRANSCRIPTION FACTOR HMS1-RELATED"/>
    <property type="match status" value="1"/>
</dbReference>
<protein>
    <recommendedName>
        <fullName evidence="2">BHLH domain-containing protein</fullName>
    </recommendedName>
</protein>
<accession>A0A409YEA8</accession>
<feature type="compositionally biased region" description="Pro residues" evidence="1">
    <location>
        <begin position="278"/>
        <end position="287"/>
    </location>
</feature>
<dbReference type="Gene3D" id="4.10.280.10">
    <property type="entry name" value="Helix-loop-helix DNA-binding domain"/>
    <property type="match status" value="1"/>
</dbReference>
<dbReference type="STRING" id="181874.A0A409YEA8"/>
<dbReference type="GO" id="GO:0046983">
    <property type="term" value="F:protein dimerization activity"/>
    <property type="evidence" value="ECO:0007669"/>
    <property type="project" value="InterPro"/>
</dbReference>
<dbReference type="EMBL" id="NHTK01001252">
    <property type="protein sequence ID" value="PPR01359.1"/>
    <property type="molecule type" value="Genomic_DNA"/>
</dbReference>
<dbReference type="PANTHER" id="PTHR47336">
    <property type="entry name" value="TRANSCRIPTION FACTOR HMS1-RELATED"/>
    <property type="match status" value="1"/>
</dbReference>
<comment type="caution">
    <text evidence="3">The sequence shown here is derived from an EMBL/GenBank/DDBJ whole genome shotgun (WGS) entry which is preliminary data.</text>
</comment>
<feature type="region of interest" description="Disordered" evidence="1">
    <location>
        <begin position="454"/>
        <end position="558"/>
    </location>
</feature>
<feature type="domain" description="BHLH" evidence="2">
    <location>
        <begin position="312"/>
        <end position="416"/>
    </location>
</feature>
<feature type="compositionally biased region" description="Low complexity" evidence="1">
    <location>
        <begin position="1"/>
        <end position="22"/>
    </location>
</feature>
<feature type="region of interest" description="Disordered" evidence="1">
    <location>
        <begin position="249"/>
        <end position="325"/>
    </location>
</feature>
<proteinExistence type="predicted"/>
<dbReference type="OrthoDB" id="2133190at2759"/>